<feature type="domain" description="Peptidase C14 caspase" evidence="1">
    <location>
        <begin position="191"/>
        <end position="422"/>
    </location>
</feature>
<dbReference type="PANTHER" id="PTHR22576">
    <property type="entry name" value="MUCOSA ASSOCIATED LYMPHOID TISSUE LYMPHOMA TRANSLOCATION PROTEIN 1/PARACASPASE"/>
    <property type="match status" value="1"/>
</dbReference>
<dbReference type="InterPro" id="IPR011600">
    <property type="entry name" value="Pept_C14_caspase"/>
</dbReference>
<accession>A0ABN0BPY7</accession>
<name>A0ABN0BPY7_BACFG</name>
<gene>
    <name evidence="2" type="ORF">BFAG_03706</name>
</gene>
<dbReference type="SUPFAM" id="SSF52129">
    <property type="entry name" value="Caspase-like"/>
    <property type="match status" value="1"/>
</dbReference>
<dbReference type="PANTHER" id="PTHR22576:SF37">
    <property type="entry name" value="MUCOSA-ASSOCIATED LYMPHOID TISSUE LYMPHOMA TRANSLOCATION PROTEIN 1"/>
    <property type="match status" value="1"/>
</dbReference>
<evidence type="ECO:0000313" key="2">
    <source>
        <dbReference type="EMBL" id="EFR55008.1"/>
    </source>
</evidence>
<dbReference type="EMBL" id="EQ973216">
    <property type="protein sequence ID" value="EFR55008.1"/>
    <property type="molecule type" value="Genomic_DNA"/>
</dbReference>
<evidence type="ECO:0000259" key="1">
    <source>
        <dbReference type="Pfam" id="PF00656"/>
    </source>
</evidence>
<reference evidence="2 3" key="1">
    <citation type="submission" date="2008-12" db="EMBL/GenBank/DDBJ databases">
        <title>Annotation of Bacteroides fragilis strain 3_1_12.</title>
        <authorList>
            <consortium name="The Broad Institute Genome Sequencing Platform"/>
            <person name="Ward D."/>
            <person name="Young S.K."/>
            <person name="Kodira C.D."/>
            <person name="Zeng Q."/>
            <person name="Koehrsen M."/>
            <person name="Alvarado L."/>
            <person name="Berlin A."/>
            <person name="Borenstein D."/>
            <person name="Chen Z."/>
            <person name="Engels R."/>
            <person name="Freedman E."/>
            <person name="Gellesch M."/>
            <person name="Goldberg J."/>
            <person name="Griggs A."/>
            <person name="Gujja S."/>
            <person name="Heiman D."/>
            <person name="Hepburn T."/>
            <person name="Howarth C."/>
            <person name="Jen D."/>
            <person name="Larson L."/>
            <person name="Lewis B."/>
            <person name="Mehta T."/>
            <person name="Park D."/>
            <person name="Pearson M."/>
            <person name="Roberts A."/>
            <person name="Saif S."/>
            <person name="Shea T."/>
            <person name="Shenoy N."/>
            <person name="Sisk P."/>
            <person name="Stolte C."/>
            <person name="Sykes S."/>
            <person name="Walk T."/>
            <person name="White J."/>
            <person name="Yandava C."/>
            <person name="Allen-Vercoe E."/>
            <person name="Strauss J."/>
            <person name="Ambrose C."/>
            <person name="Lander E."/>
            <person name="Nusbaum C."/>
            <person name="Galagan J."/>
            <person name="Birren B."/>
        </authorList>
    </citation>
    <scope>NUCLEOTIDE SEQUENCE [LARGE SCALE GENOMIC DNA]</scope>
    <source>
        <strain evidence="2 3">3_1_12</strain>
    </source>
</reference>
<dbReference type="Pfam" id="PF00656">
    <property type="entry name" value="Peptidase_C14"/>
    <property type="match status" value="1"/>
</dbReference>
<dbReference type="Proteomes" id="UP000005101">
    <property type="component" value="Unassembled WGS sequence"/>
</dbReference>
<dbReference type="InterPro" id="IPR029030">
    <property type="entry name" value="Caspase-like_dom_sf"/>
</dbReference>
<sequence>MPTSLAKINIYAFEANGFDADPSELIVNTQEYAMPRLRIADHQFFASEGTSITLGKNGKLTVALQNFGTQTARKVKVNFTLPKNIFTTDSPEMTIDSIAPGDVAVLDYGFLVNKRFDEDSVAVMLAVTESTRSTFLNEAYKVKVGDYLSSAASINLSGNVAARKVNVKDFSLSFKSELMEDVPVGAVNRHRYALIIGNEDYSMTGANAEINVPYAVNDAVLFREYCVRTFGVPDGQIKVVPNATAGMMHEQLDWLVNMASTDPQAELIFYYSGHGNNDEATKEPYLLPVDITGKNIRLGISLSGLYKKLATYPVKGAYVFLDACFSGGYKSAAPLLAQKGVRVVPKVGLPQGNTLSFSSSSGDQTSSVYHEKKQGYYTYFLIKTIRDAKGNLSMKELFERTSVAVKRATALIDKIQEPQCMVSPTWVGWENIKLETPVTEIP</sequence>
<dbReference type="Gene3D" id="3.40.50.1460">
    <property type="match status" value="1"/>
</dbReference>
<dbReference type="InterPro" id="IPR052039">
    <property type="entry name" value="Caspase-related_regulators"/>
</dbReference>
<protein>
    <submittedName>
        <fullName evidence="2">Caspase domain protein</fullName>
    </submittedName>
</protein>
<proteinExistence type="predicted"/>
<organism evidence="2 3">
    <name type="scientific">Bacteroides fragilis 3_1_12</name>
    <dbReference type="NCBI Taxonomy" id="457424"/>
    <lineage>
        <taxon>Bacteria</taxon>
        <taxon>Pseudomonadati</taxon>
        <taxon>Bacteroidota</taxon>
        <taxon>Bacteroidia</taxon>
        <taxon>Bacteroidales</taxon>
        <taxon>Bacteroidaceae</taxon>
        <taxon>Bacteroides</taxon>
    </lineage>
</organism>
<evidence type="ECO:0000313" key="3">
    <source>
        <dbReference type="Proteomes" id="UP000005101"/>
    </source>
</evidence>
<keyword evidence="3" id="KW-1185">Reference proteome</keyword>